<dbReference type="CDD" id="cd17339">
    <property type="entry name" value="MFS_NIMT_CynX_like"/>
    <property type="match status" value="1"/>
</dbReference>
<dbReference type="GO" id="GO:0022857">
    <property type="term" value="F:transmembrane transporter activity"/>
    <property type="evidence" value="ECO:0007669"/>
    <property type="project" value="InterPro"/>
</dbReference>
<protein>
    <submittedName>
        <fullName evidence="7">MFS transporter</fullName>
    </submittedName>
</protein>
<keyword evidence="8" id="KW-1185">Reference proteome</keyword>
<dbReference type="OrthoDB" id="9797740at2"/>
<dbReference type="InterPro" id="IPR052524">
    <property type="entry name" value="MFS_Cyanate_Porter"/>
</dbReference>
<dbReference type="InterPro" id="IPR020846">
    <property type="entry name" value="MFS_dom"/>
</dbReference>
<dbReference type="Gene3D" id="1.20.1250.20">
    <property type="entry name" value="MFS general substrate transporter like domains"/>
    <property type="match status" value="1"/>
</dbReference>
<dbReference type="EMBL" id="SSNT01000002">
    <property type="protein sequence ID" value="THF82561.1"/>
    <property type="molecule type" value="Genomic_DNA"/>
</dbReference>
<name>A0A4S4C466_9BACI</name>
<evidence type="ECO:0000259" key="6">
    <source>
        <dbReference type="PROSITE" id="PS50850"/>
    </source>
</evidence>
<dbReference type="InterPro" id="IPR036259">
    <property type="entry name" value="MFS_trans_sf"/>
</dbReference>
<evidence type="ECO:0000313" key="8">
    <source>
        <dbReference type="Proteomes" id="UP000310334"/>
    </source>
</evidence>
<evidence type="ECO:0000313" key="7">
    <source>
        <dbReference type="EMBL" id="THF82561.1"/>
    </source>
</evidence>
<dbReference type="AlphaFoldDB" id="A0A4S4C466"/>
<dbReference type="PANTHER" id="PTHR23523">
    <property type="match status" value="1"/>
</dbReference>
<keyword evidence="2" id="KW-0813">Transport</keyword>
<evidence type="ECO:0000256" key="2">
    <source>
        <dbReference type="ARBA" id="ARBA00022448"/>
    </source>
</evidence>
<dbReference type="Proteomes" id="UP000310334">
    <property type="component" value="Unassembled WGS sequence"/>
</dbReference>
<dbReference type="InterPro" id="IPR011701">
    <property type="entry name" value="MFS"/>
</dbReference>
<dbReference type="GO" id="GO:0005886">
    <property type="term" value="C:plasma membrane"/>
    <property type="evidence" value="ECO:0007669"/>
    <property type="project" value="UniProtKB-SubCell"/>
</dbReference>
<dbReference type="PANTHER" id="PTHR23523:SF2">
    <property type="entry name" value="2-NITROIMIDAZOLE TRANSPORTER"/>
    <property type="match status" value="1"/>
</dbReference>
<gene>
    <name evidence="7" type="ORF">E6W99_02700</name>
</gene>
<dbReference type="PROSITE" id="PS50850">
    <property type="entry name" value="MFS"/>
    <property type="match status" value="1"/>
</dbReference>
<keyword evidence="3" id="KW-0812">Transmembrane</keyword>
<organism evidence="7 8">
    <name type="scientific">Metabacillus sediminilitoris</name>
    <dbReference type="NCBI Taxonomy" id="2567941"/>
    <lineage>
        <taxon>Bacteria</taxon>
        <taxon>Bacillati</taxon>
        <taxon>Bacillota</taxon>
        <taxon>Bacilli</taxon>
        <taxon>Bacillales</taxon>
        <taxon>Bacillaceae</taxon>
        <taxon>Metabacillus</taxon>
    </lineage>
</organism>
<keyword evidence="4" id="KW-1133">Transmembrane helix</keyword>
<evidence type="ECO:0000256" key="1">
    <source>
        <dbReference type="ARBA" id="ARBA00004651"/>
    </source>
</evidence>
<reference evidence="7 8" key="1">
    <citation type="submission" date="2019-04" db="EMBL/GenBank/DDBJ databases">
        <title>Bacillus sediminilitoris sp. nov., isolated from a tidal flat sediment on the East China Sea.</title>
        <authorList>
            <person name="Wei Y."/>
            <person name="Mao H."/>
            <person name="Fang J."/>
        </authorList>
    </citation>
    <scope>NUCLEOTIDE SEQUENCE [LARGE SCALE GENOMIC DNA]</scope>
    <source>
        <strain evidence="7 8">DSL-17</strain>
    </source>
</reference>
<comment type="caution">
    <text evidence="7">The sequence shown here is derived from an EMBL/GenBank/DDBJ whole genome shotgun (WGS) entry which is preliminary data.</text>
</comment>
<evidence type="ECO:0000256" key="5">
    <source>
        <dbReference type="ARBA" id="ARBA00023136"/>
    </source>
</evidence>
<keyword evidence="5" id="KW-0472">Membrane</keyword>
<evidence type="ECO:0000256" key="3">
    <source>
        <dbReference type="ARBA" id="ARBA00022692"/>
    </source>
</evidence>
<accession>A0A4S4C466</accession>
<dbReference type="SUPFAM" id="SSF103473">
    <property type="entry name" value="MFS general substrate transporter"/>
    <property type="match status" value="1"/>
</dbReference>
<sequence>MIQCRKFVHLRGDFFVELRKPYTKSLYIYLLLAGIVLVAFNLRPAITSLGPLIGMIQEDIGLAHWSAGLLMSLPLITFAVMSPIVPKLANRFSNELVLIFGLLLLLIGIGIRSISLSFFLFTGTLLVGVGIAIGNVLLPAIVKDKFPKKFGLMTSVYSTSMGLIASLASGVSVPLADRFQLGWQGSLIVWGLPAVLAIFIWGYLLKYRQGNPTEIKKVQSQHHHVWRSRLAWQIAIFMGFQSFLFYVTISWLPEILHARGMSMETAGWLLSFTQIMGLPASFFIPVIAGNYRSQLWIACALGVCSIIGYSGLFLGNSELNLIASIMLIGFALGGNFPLALSYLGLRTKNAKQAAELSGMAQSIGYILAAVGPMFIGYLYDIAHIWTVPLITLIIISAVMTVFGMSAGRDRFIGDSPSSL</sequence>
<dbReference type="Pfam" id="PF07690">
    <property type="entry name" value="MFS_1"/>
    <property type="match status" value="1"/>
</dbReference>
<feature type="domain" description="Major facilitator superfamily (MFS) profile" evidence="6">
    <location>
        <begin position="27"/>
        <end position="408"/>
    </location>
</feature>
<proteinExistence type="predicted"/>
<evidence type="ECO:0000256" key="4">
    <source>
        <dbReference type="ARBA" id="ARBA00022989"/>
    </source>
</evidence>
<comment type="subcellular location">
    <subcellularLocation>
        <location evidence="1">Cell membrane</location>
        <topology evidence="1">Multi-pass membrane protein</topology>
    </subcellularLocation>
</comment>